<keyword evidence="3" id="KW-0413">Isomerase</keyword>
<dbReference type="EC" id="5.1.1.17" evidence="3"/>
<dbReference type="SUPFAM" id="SSF53383">
    <property type="entry name" value="PLP-dependent transferases"/>
    <property type="match status" value="1"/>
</dbReference>
<dbReference type="AlphaFoldDB" id="A0A087DBI2"/>
<dbReference type="GO" id="GO:0045439">
    <property type="term" value="F:isopenicillin-N epimerase activity"/>
    <property type="evidence" value="ECO:0007669"/>
    <property type="project" value="UniProtKB-EC"/>
</dbReference>
<dbReference type="Proteomes" id="UP000029033">
    <property type="component" value="Unassembled WGS sequence"/>
</dbReference>
<protein>
    <submittedName>
        <fullName evidence="3">Selenocysteine lyase / isopenicillin N epimerase</fullName>
        <ecNumber evidence="3">5.1.1.17</ecNumber>
    </submittedName>
</protein>
<proteinExistence type="predicted"/>
<dbReference type="InterPro" id="IPR000192">
    <property type="entry name" value="Aminotrans_V_dom"/>
</dbReference>
<evidence type="ECO:0000256" key="1">
    <source>
        <dbReference type="ARBA" id="ARBA00022898"/>
    </source>
</evidence>
<evidence type="ECO:0000313" key="3">
    <source>
        <dbReference type="EMBL" id="KFI92882.1"/>
    </source>
</evidence>
<dbReference type="EMBL" id="JGZO01000014">
    <property type="protein sequence ID" value="KFI92882.1"/>
    <property type="molecule type" value="Genomic_DNA"/>
</dbReference>
<dbReference type="STRING" id="158787.BSCA_1609"/>
<accession>A0A087DBI2</accession>
<dbReference type="RefSeq" id="WP_033518021.1">
    <property type="nucleotide sequence ID" value="NZ_JGZO01000014.1"/>
</dbReference>
<evidence type="ECO:0000259" key="2">
    <source>
        <dbReference type="Pfam" id="PF00266"/>
    </source>
</evidence>
<dbReference type="Pfam" id="PF00266">
    <property type="entry name" value="Aminotran_5"/>
    <property type="match status" value="1"/>
</dbReference>
<dbReference type="GO" id="GO:0016829">
    <property type="term" value="F:lyase activity"/>
    <property type="evidence" value="ECO:0007669"/>
    <property type="project" value="UniProtKB-KW"/>
</dbReference>
<keyword evidence="3" id="KW-0456">Lyase</keyword>
<keyword evidence="1" id="KW-0663">Pyridoxal phosphate</keyword>
<organism evidence="3 4">
    <name type="scientific">Bifidobacterium scardovii</name>
    <dbReference type="NCBI Taxonomy" id="158787"/>
    <lineage>
        <taxon>Bacteria</taxon>
        <taxon>Bacillati</taxon>
        <taxon>Actinomycetota</taxon>
        <taxon>Actinomycetes</taxon>
        <taxon>Bifidobacteriales</taxon>
        <taxon>Bifidobacteriaceae</taxon>
        <taxon>Bifidobacterium</taxon>
    </lineage>
</organism>
<sequence>MTTTTAPTPMLDVDGVPAARHWKLEQPTLHINHGPYGAVPTDVPEYQSKLKDRMESSPVKWFIAAPGALGEARTRTAELLGTDPAALAFVPDASAGATVVVNSIRISPGEEILVSDHGYGAVVMGAERMARNQGGILRTVHIPIDATDDDIVAAFDKAMSPRTRLVIADEITSPTAMTFPVARIAEAAHRHGARILVDGAHAPGLIPGDPLAIGADYWIGNLHKFICNPRGCAVLISRPELAQSLQPLINSWGRDLPYPERFDLQGTLDQTSYLCAPHTIQYMDRTFGGWDSILAYIQSLADYGQDLIASAFERQTGGDHHVALSSPAPAMRLVRLPEGLAPDHDSADLLRDRVSDAFDVEAAFTSFDGIGYLRLSAFVYNTADDYQRFADLCVPALCQWAREASR</sequence>
<dbReference type="GeneID" id="85164924"/>
<reference evidence="3 4" key="1">
    <citation type="submission" date="2014-03" db="EMBL/GenBank/DDBJ databases">
        <title>Genomics of Bifidobacteria.</title>
        <authorList>
            <person name="Ventura M."/>
            <person name="Milani C."/>
            <person name="Lugli G.A."/>
        </authorList>
    </citation>
    <scope>NUCLEOTIDE SEQUENCE [LARGE SCALE GENOMIC DNA]</scope>
    <source>
        <strain evidence="3 4">LMG 21589</strain>
    </source>
</reference>
<dbReference type="Gene3D" id="3.90.1150.10">
    <property type="entry name" value="Aspartate Aminotransferase, domain 1"/>
    <property type="match status" value="1"/>
</dbReference>
<dbReference type="eggNOG" id="COG0520">
    <property type="taxonomic scope" value="Bacteria"/>
</dbReference>
<dbReference type="InterPro" id="IPR015424">
    <property type="entry name" value="PyrdxlP-dep_Trfase"/>
</dbReference>
<dbReference type="PANTHER" id="PTHR43092:SF2">
    <property type="entry name" value="HERCYNYLCYSTEINE SULFOXIDE LYASE"/>
    <property type="match status" value="1"/>
</dbReference>
<dbReference type="InterPro" id="IPR015421">
    <property type="entry name" value="PyrdxlP-dep_Trfase_major"/>
</dbReference>
<dbReference type="OrthoDB" id="250246at2"/>
<dbReference type="PANTHER" id="PTHR43092">
    <property type="entry name" value="L-CYSTEINE DESULFHYDRASE"/>
    <property type="match status" value="1"/>
</dbReference>
<dbReference type="InterPro" id="IPR015422">
    <property type="entry name" value="PyrdxlP-dep_Trfase_small"/>
</dbReference>
<evidence type="ECO:0000313" key="4">
    <source>
        <dbReference type="Proteomes" id="UP000029033"/>
    </source>
</evidence>
<keyword evidence="4" id="KW-1185">Reference proteome</keyword>
<feature type="domain" description="Aminotransferase class V" evidence="2">
    <location>
        <begin position="68"/>
        <end position="250"/>
    </location>
</feature>
<dbReference type="Gene3D" id="3.40.640.10">
    <property type="entry name" value="Type I PLP-dependent aspartate aminotransferase-like (Major domain)"/>
    <property type="match status" value="1"/>
</dbReference>
<comment type="caution">
    <text evidence="3">The sequence shown here is derived from an EMBL/GenBank/DDBJ whole genome shotgun (WGS) entry which is preliminary data.</text>
</comment>
<gene>
    <name evidence="3" type="ORF">BSCA_1609</name>
</gene>
<name>A0A087DBI2_9BIFI</name>